<gene>
    <name evidence="2" type="ORF">S7711_05292</name>
</gene>
<dbReference type="GO" id="GO:0004672">
    <property type="term" value="F:protein kinase activity"/>
    <property type="evidence" value="ECO:0007669"/>
    <property type="project" value="InterPro"/>
</dbReference>
<protein>
    <recommendedName>
        <fullName evidence="1">Protein kinase domain-containing protein</fullName>
    </recommendedName>
</protein>
<accession>A0A084ALE1</accession>
<dbReference type="AlphaFoldDB" id="A0A084ALE1"/>
<feature type="domain" description="Protein kinase" evidence="1">
    <location>
        <begin position="184"/>
        <end position="566"/>
    </location>
</feature>
<proteinExistence type="predicted"/>
<evidence type="ECO:0000313" key="2">
    <source>
        <dbReference type="EMBL" id="KEY66120.1"/>
    </source>
</evidence>
<reference evidence="2 3" key="1">
    <citation type="journal article" date="2014" name="BMC Genomics">
        <title>Comparative genome sequencing reveals chemotype-specific gene clusters in the toxigenic black mold Stachybotrys.</title>
        <authorList>
            <person name="Semeiks J."/>
            <person name="Borek D."/>
            <person name="Otwinowski Z."/>
            <person name="Grishin N.V."/>
        </authorList>
    </citation>
    <scope>NUCLEOTIDE SEQUENCE [LARGE SCALE GENOMIC DNA]</scope>
    <source>
        <strain evidence="3">CBS 109288 / IBT 7711</strain>
    </source>
</reference>
<dbReference type="SUPFAM" id="SSF56112">
    <property type="entry name" value="Protein kinase-like (PK-like)"/>
    <property type="match status" value="1"/>
</dbReference>
<evidence type="ECO:0000313" key="3">
    <source>
        <dbReference type="Proteomes" id="UP000028045"/>
    </source>
</evidence>
<sequence>MELSEQSIHDVIHPTAAFTLSTQGADRGGSSESEHLTWEESLLNPKNRIDSLDVIQQPLWKIDGCTAFGSQFYAVPLTNGPLTPLRIDLFIPEPAALPAKVKEILDVDVTFHTKDSSRISHLGITRHLLRILQHWSKTEAFPSGFPHAFPFGSRIVLSNLPLKVEDARITVARAHHLERQLLSLSTLRRLWDDGLQWPLTIDINTLEYQAQIHDSTCLVKIKGERYIFKALTGTTKYMYHELRQLLRIPAHQHVISWPAHLVTKTCSFGGKVAVVGFTLVYHPRGSLRDLLPFLRLHDLSSLADEARWSLQLASALLHIRETAGIFYPDLRLDNIVLSDSGDVVMVDFEQRGVWCEFAAPEINAIEYIRLLAVDTEIPVQVQTKYASILSVLLPDWEDRYNGEDYEWPSTGYNIPWECLDPAEQEACEVYMLGRVLWCIFEARSAPQRAAVWQSYRWEPLKEFPEYTRTPGPMRGLIDRCTRGRRPGLGRIVMREGNKLVLREPREADHLGQSRPQQIQEIARDWWKQEMDFSEKWLVERAARLRDGTWDRNYYGRPTLRQVHDEIRDFCTSNGVRV</sequence>
<dbReference type="HOGENOM" id="CLU_018065_0_0_1"/>
<name>A0A084ALE1_STACB</name>
<dbReference type="InterPro" id="IPR011009">
    <property type="entry name" value="Kinase-like_dom_sf"/>
</dbReference>
<keyword evidence="3" id="KW-1185">Reference proteome</keyword>
<dbReference type="Proteomes" id="UP000028045">
    <property type="component" value="Unassembled WGS sequence"/>
</dbReference>
<dbReference type="Gene3D" id="1.10.510.10">
    <property type="entry name" value="Transferase(Phosphotransferase) domain 1"/>
    <property type="match status" value="1"/>
</dbReference>
<dbReference type="InterPro" id="IPR000719">
    <property type="entry name" value="Prot_kinase_dom"/>
</dbReference>
<dbReference type="EMBL" id="KL648669">
    <property type="protein sequence ID" value="KEY66120.1"/>
    <property type="molecule type" value="Genomic_DNA"/>
</dbReference>
<dbReference type="GO" id="GO:0005524">
    <property type="term" value="F:ATP binding"/>
    <property type="evidence" value="ECO:0007669"/>
    <property type="project" value="InterPro"/>
</dbReference>
<dbReference type="OrthoDB" id="4062651at2759"/>
<dbReference type="PROSITE" id="PS50011">
    <property type="entry name" value="PROTEIN_KINASE_DOM"/>
    <property type="match status" value="1"/>
</dbReference>
<evidence type="ECO:0000259" key="1">
    <source>
        <dbReference type="PROSITE" id="PS50011"/>
    </source>
</evidence>
<organism evidence="2 3">
    <name type="scientific">Stachybotrys chartarum (strain CBS 109288 / IBT 7711)</name>
    <name type="common">Toxic black mold</name>
    <name type="synonym">Stilbospora chartarum</name>
    <dbReference type="NCBI Taxonomy" id="1280523"/>
    <lineage>
        <taxon>Eukaryota</taxon>
        <taxon>Fungi</taxon>
        <taxon>Dikarya</taxon>
        <taxon>Ascomycota</taxon>
        <taxon>Pezizomycotina</taxon>
        <taxon>Sordariomycetes</taxon>
        <taxon>Hypocreomycetidae</taxon>
        <taxon>Hypocreales</taxon>
        <taxon>Stachybotryaceae</taxon>
        <taxon>Stachybotrys</taxon>
    </lineage>
</organism>